<dbReference type="RefSeq" id="WP_142815864.1">
    <property type="nucleotide sequence ID" value="NZ_CP033893.1"/>
</dbReference>
<dbReference type="AlphaFoldDB" id="A0A515D014"/>
<protein>
    <submittedName>
        <fullName evidence="2">Uncharacterized protein</fullName>
    </submittedName>
</protein>
<dbReference type="Proteomes" id="UP000317572">
    <property type="component" value="Chromosome"/>
</dbReference>
<evidence type="ECO:0000256" key="1">
    <source>
        <dbReference type="SAM" id="MobiDB-lite"/>
    </source>
</evidence>
<name>A0A515D014_SERLI</name>
<accession>A0A515D014</accession>
<organism evidence="2 3">
    <name type="scientific">Serratia liquefaciens</name>
    <dbReference type="NCBI Taxonomy" id="614"/>
    <lineage>
        <taxon>Bacteria</taxon>
        <taxon>Pseudomonadati</taxon>
        <taxon>Pseudomonadota</taxon>
        <taxon>Gammaproteobacteria</taxon>
        <taxon>Enterobacterales</taxon>
        <taxon>Yersiniaceae</taxon>
        <taxon>Serratia</taxon>
    </lineage>
</organism>
<evidence type="ECO:0000313" key="2">
    <source>
        <dbReference type="EMBL" id="QDL33761.1"/>
    </source>
</evidence>
<proteinExistence type="predicted"/>
<evidence type="ECO:0000313" key="3">
    <source>
        <dbReference type="Proteomes" id="UP000317572"/>
    </source>
</evidence>
<sequence>MLNVKNIKMNKGIFVGQNHGRYPMTMNVDWLTVVSDYANKKEKKAFEFALLLLKKKLKKEYNVTRRNMDKRSKKKPPYRNGLHISEYGTDSPKLLSIYTSPRFKKVGGISIQIHPQRTTGEGMDSLLNKLNAALCGLLFPILSRAWVTRVDIALDIYGCKLDEYFWWLSWAKAYEDFCEPYGLPGLQIGKKSALSLNLYEKIDGSDTKIEGLKRAIFHVFDKDHRGKDRKRKERLIDLKKEQHPGLLRAEFRVQEKKNAYGKYSKAGKVVMLNTLKSMNNPLQRLKVYERAVMSDMYNEWYKVERPSTNSSKGLVELYYRDTGKRIGRAAERIFERREVELFDANEVWSCWSDCIDAMGKVLAGLTGKSPISDQTKSRAKVERKKRRLSGDRSRRERRS</sequence>
<dbReference type="EMBL" id="CP033893">
    <property type="protein sequence ID" value="QDL33761.1"/>
    <property type="molecule type" value="Genomic_DNA"/>
</dbReference>
<reference evidence="2 3" key="1">
    <citation type="submission" date="2018-11" db="EMBL/GenBank/DDBJ databases">
        <title>The first complete genome of Serratia liquefaciens isolated from metalophyte plant revel distinctness adaptive mechanisms in an extreme habitat.</title>
        <authorList>
            <person name="Caneschi W.L."/>
            <person name="Sanchez A.B."/>
            <person name="Felestrino E.B."/>
            <person name="Assis R.A.B."/>
            <person name="Lemes C.G.C."/>
            <person name="Cordeiro I.F."/>
            <person name="Fonseca N.P."/>
            <person name="Villa M."/>
            <person name="Vieira I.T."/>
            <person name="Moraes L.A."/>
            <person name="Kamino L.H.Y."/>
            <person name="do Carmo F."/>
            <person name="Garcia C.M."/>
            <person name="Almeida N.F."/>
            <person name="Silva R.S."/>
            <person name="Ferro J.A."/>
            <person name="Ferro M.I.T."/>
            <person name="Varani A.M."/>
            <person name="Ferreira R.M."/>
            <person name="dos Santos V.L."/>
            <person name="Silva U.C."/>
            <person name="Setubal J.C."/>
            <person name="Moreira L.M."/>
        </authorList>
    </citation>
    <scope>NUCLEOTIDE SEQUENCE [LARGE SCALE GENOMIC DNA]</scope>
    <source>
        <strain evidence="2 3">FG3</strain>
    </source>
</reference>
<feature type="compositionally biased region" description="Basic and acidic residues" evidence="1">
    <location>
        <begin position="388"/>
        <end position="399"/>
    </location>
</feature>
<gene>
    <name evidence="2" type="ORF">EGO53_19030</name>
</gene>
<feature type="region of interest" description="Disordered" evidence="1">
    <location>
        <begin position="66"/>
        <end position="85"/>
    </location>
</feature>
<feature type="region of interest" description="Disordered" evidence="1">
    <location>
        <begin position="366"/>
        <end position="399"/>
    </location>
</feature>